<sequence>MNSKFYKGYDENKSNIIGLNGHYINRKDNGRFSYPAKSIEGVFSYSPDGKIRFYFITDSVFFNNPWDTIVKYQMYDKKLTYTAKELKLSDGIIEVR</sequence>
<comment type="caution">
    <text evidence="1">The sequence shown here is derived from an EMBL/GenBank/DDBJ whole genome shotgun (WGS) entry which is preliminary data.</text>
</comment>
<evidence type="ECO:0000313" key="2">
    <source>
        <dbReference type="Proteomes" id="UP000036951"/>
    </source>
</evidence>
<dbReference type="AlphaFoldDB" id="A0A8E1QZ88"/>
<proteinExistence type="predicted"/>
<gene>
    <name evidence="1" type="ORF">ACU52_06580</name>
</gene>
<dbReference type="EMBL" id="LFQU01000010">
    <property type="protein sequence ID" value="KOO68664.1"/>
    <property type="molecule type" value="Genomic_DNA"/>
</dbReference>
<dbReference type="RefSeq" id="WP_053398210.1">
    <property type="nucleotide sequence ID" value="NZ_LFQU01000010.1"/>
</dbReference>
<name>A0A8E1QZ88_9BACT</name>
<reference evidence="1 2" key="1">
    <citation type="submission" date="2015-06" db="EMBL/GenBank/DDBJ databases">
        <title>Prevotella sp. 109, sp. nov., a novel member of the family Prevotellaceae isolated from human faeces.</title>
        <authorList>
            <person name="Shkoporov A.N."/>
            <person name="Chaplin A.V."/>
            <person name="Kafarskaia L.I."/>
            <person name="Efimov B.A."/>
        </authorList>
    </citation>
    <scope>NUCLEOTIDE SEQUENCE [LARGE SCALE GENOMIC DNA]</scope>
    <source>
        <strain evidence="1 2">109</strain>
    </source>
</reference>
<evidence type="ECO:0000313" key="1">
    <source>
        <dbReference type="EMBL" id="KOO68664.1"/>
    </source>
</evidence>
<protein>
    <submittedName>
        <fullName evidence="1">Uncharacterized protein</fullName>
    </submittedName>
</protein>
<accession>A0A8E1QZ88</accession>
<keyword evidence="2" id="KW-1185">Reference proteome</keyword>
<organism evidence="1 2">
    <name type="scientific">Xylanibacter rarus</name>
    <dbReference type="NCBI Taxonomy" id="1676614"/>
    <lineage>
        <taxon>Bacteria</taxon>
        <taxon>Pseudomonadati</taxon>
        <taxon>Bacteroidota</taxon>
        <taxon>Bacteroidia</taxon>
        <taxon>Bacteroidales</taxon>
        <taxon>Prevotellaceae</taxon>
        <taxon>Xylanibacter</taxon>
    </lineage>
</organism>
<dbReference type="Proteomes" id="UP000036951">
    <property type="component" value="Unassembled WGS sequence"/>
</dbReference>